<proteinExistence type="predicted"/>
<dbReference type="EMBL" id="RAWI01000029">
    <property type="protein sequence ID" value="RKI14327.1"/>
    <property type="molecule type" value="Genomic_DNA"/>
</dbReference>
<dbReference type="Proteomes" id="UP000278907">
    <property type="component" value="Unassembled WGS sequence"/>
</dbReference>
<comment type="caution">
    <text evidence="2">The sequence shown here is derived from an EMBL/GenBank/DDBJ whole genome shotgun (WGS) entry which is preliminary data.</text>
</comment>
<keyword evidence="1" id="KW-0472">Membrane</keyword>
<feature type="transmembrane region" description="Helical" evidence="1">
    <location>
        <begin position="17"/>
        <end position="37"/>
    </location>
</feature>
<evidence type="ECO:0000313" key="2">
    <source>
        <dbReference type="EMBL" id="RKI14327.1"/>
    </source>
</evidence>
<evidence type="ECO:0000313" key="3">
    <source>
        <dbReference type="Proteomes" id="UP000278907"/>
    </source>
</evidence>
<name>A0ABX9QQ49_9BACT</name>
<sequence>MEASVKRTHSLVFPTPVLYWFFAGLVLSYLVVAMLLAPAGVHLLPLDMVVSLLRGNMGFFILLFGLPCGIYLIGWRASDLFVWMRAPHSLSLDDQGLRAGAVHIAWRDVESVLEIQNHDRIVLRHRGGSYKLRLNLWSDAEALHQSVMEHVVPELLERVHQQVADGQPVRFGPLTLDDAGLTHKGRRMRWEEIESIRVQDEFDTGVSTRELVIVAQGKPRKIDEAKIPNAPVLLAYLSDRLAG</sequence>
<reference evidence="2 3" key="1">
    <citation type="submission" date="2018-09" db="EMBL/GenBank/DDBJ databases">
        <authorList>
            <person name="Livingstone P.G."/>
            <person name="Whitworth D.E."/>
        </authorList>
    </citation>
    <scope>NUCLEOTIDE SEQUENCE [LARGE SCALE GENOMIC DNA]</scope>
    <source>
        <strain evidence="2 3">CA031B</strain>
    </source>
</reference>
<keyword evidence="3" id="KW-1185">Reference proteome</keyword>
<dbReference type="InterPro" id="IPR046492">
    <property type="entry name" value="DUF6585"/>
</dbReference>
<evidence type="ECO:0000256" key="1">
    <source>
        <dbReference type="SAM" id="Phobius"/>
    </source>
</evidence>
<keyword evidence="1" id="KW-0812">Transmembrane</keyword>
<organism evidence="2 3">
    <name type="scientific">Corallococcus praedator</name>
    <dbReference type="NCBI Taxonomy" id="2316724"/>
    <lineage>
        <taxon>Bacteria</taxon>
        <taxon>Pseudomonadati</taxon>
        <taxon>Myxococcota</taxon>
        <taxon>Myxococcia</taxon>
        <taxon>Myxococcales</taxon>
        <taxon>Cystobacterineae</taxon>
        <taxon>Myxococcaceae</taxon>
        <taxon>Corallococcus</taxon>
    </lineage>
</organism>
<gene>
    <name evidence="2" type="ORF">D7Y13_06055</name>
</gene>
<keyword evidence="1" id="KW-1133">Transmembrane helix</keyword>
<dbReference type="Pfam" id="PF20226">
    <property type="entry name" value="DUF6585"/>
    <property type="match status" value="1"/>
</dbReference>
<accession>A0ABX9QQ49</accession>
<protein>
    <submittedName>
        <fullName evidence="2">Uncharacterized protein</fullName>
    </submittedName>
</protein>
<feature type="transmembrane region" description="Helical" evidence="1">
    <location>
        <begin position="57"/>
        <end position="75"/>
    </location>
</feature>